<dbReference type="Proteomes" id="UP001152622">
    <property type="component" value="Chromosome 21"/>
</dbReference>
<sequence length="141" mass="15872">MRIVGKPWLSGQQVWAGEARLCLLYWPRLCSSAAAQAILCLPPHHTEPSIIITEGVGAQFGLRKLVESPVTSPRKTETQGSSCSELDKPPAVYTAKPLLRERRFPHRCGETIPWQRGEIFGNVSSWRWEGEEQEEDGMDQE</sequence>
<feature type="compositionally biased region" description="Polar residues" evidence="1">
    <location>
        <begin position="69"/>
        <end position="84"/>
    </location>
</feature>
<evidence type="ECO:0000313" key="2">
    <source>
        <dbReference type="EMBL" id="KAJ8334489.1"/>
    </source>
</evidence>
<evidence type="ECO:0000256" key="1">
    <source>
        <dbReference type="SAM" id="MobiDB-lite"/>
    </source>
</evidence>
<evidence type="ECO:0000313" key="3">
    <source>
        <dbReference type="Proteomes" id="UP001152622"/>
    </source>
</evidence>
<dbReference type="AlphaFoldDB" id="A0A9Q1E927"/>
<protein>
    <submittedName>
        <fullName evidence="2">Uncharacterized protein</fullName>
    </submittedName>
</protein>
<accession>A0A9Q1E927</accession>
<proteinExistence type="predicted"/>
<feature type="region of interest" description="Disordered" evidence="1">
    <location>
        <begin position="69"/>
        <end position="89"/>
    </location>
</feature>
<keyword evidence="3" id="KW-1185">Reference proteome</keyword>
<gene>
    <name evidence="2" type="ORF">SKAU_G00401280</name>
</gene>
<comment type="caution">
    <text evidence="2">The sequence shown here is derived from an EMBL/GenBank/DDBJ whole genome shotgun (WGS) entry which is preliminary data.</text>
</comment>
<organism evidence="2 3">
    <name type="scientific">Synaphobranchus kaupii</name>
    <name type="common">Kaup's arrowtooth eel</name>
    <dbReference type="NCBI Taxonomy" id="118154"/>
    <lineage>
        <taxon>Eukaryota</taxon>
        <taxon>Metazoa</taxon>
        <taxon>Chordata</taxon>
        <taxon>Craniata</taxon>
        <taxon>Vertebrata</taxon>
        <taxon>Euteleostomi</taxon>
        <taxon>Actinopterygii</taxon>
        <taxon>Neopterygii</taxon>
        <taxon>Teleostei</taxon>
        <taxon>Anguilliformes</taxon>
        <taxon>Synaphobranchidae</taxon>
        <taxon>Synaphobranchus</taxon>
    </lineage>
</organism>
<reference evidence="2" key="1">
    <citation type="journal article" date="2023" name="Science">
        <title>Genome structures resolve the early diversification of teleost fishes.</title>
        <authorList>
            <person name="Parey E."/>
            <person name="Louis A."/>
            <person name="Montfort J."/>
            <person name="Bouchez O."/>
            <person name="Roques C."/>
            <person name="Iampietro C."/>
            <person name="Lluch J."/>
            <person name="Castinel A."/>
            <person name="Donnadieu C."/>
            <person name="Desvignes T."/>
            <person name="Floi Bucao C."/>
            <person name="Jouanno E."/>
            <person name="Wen M."/>
            <person name="Mejri S."/>
            <person name="Dirks R."/>
            <person name="Jansen H."/>
            <person name="Henkel C."/>
            <person name="Chen W.J."/>
            <person name="Zahm M."/>
            <person name="Cabau C."/>
            <person name="Klopp C."/>
            <person name="Thompson A.W."/>
            <person name="Robinson-Rechavi M."/>
            <person name="Braasch I."/>
            <person name="Lecointre G."/>
            <person name="Bobe J."/>
            <person name="Postlethwait J.H."/>
            <person name="Berthelot C."/>
            <person name="Roest Crollius H."/>
            <person name="Guiguen Y."/>
        </authorList>
    </citation>
    <scope>NUCLEOTIDE SEQUENCE</scope>
    <source>
        <strain evidence="2">WJC10195</strain>
    </source>
</reference>
<name>A0A9Q1E927_SYNKA</name>
<dbReference type="EMBL" id="JAINUF010000021">
    <property type="protein sequence ID" value="KAJ8334489.1"/>
    <property type="molecule type" value="Genomic_DNA"/>
</dbReference>